<name>A0ACC7NTX6_9BACL</name>
<gene>
    <name evidence="1" type="ORF">ACI1P1_07910</name>
</gene>
<dbReference type="EMBL" id="JBJURJ010000004">
    <property type="protein sequence ID" value="MFM9328206.1"/>
    <property type="molecule type" value="Genomic_DNA"/>
</dbReference>
<evidence type="ECO:0000313" key="1">
    <source>
        <dbReference type="EMBL" id="MFM9328206.1"/>
    </source>
</evidence>
<evidence type="ECO:0000313" key="2">
    <source>
        <dbReference type="Proteomes" id="UP001631969"/>
    </source>
</evidence>
<reference evidence="1" key="1">
    <citation type="submission" date="2024-12" db="EMBL/GenBank/DDBJ databases">
        <authorList>
            <person name="Wu N."/>
        </authorList>
    </citation>
    <scope>NUCLEOTIDE SEQUENCE</scope>
    <source>
        <strain evidence="1">P15</strain>
    </source>
</reference>
<proteinExistence type="predicted"/>
<keyword evidence="2" id="KW-1185">Reference proteome</keyword>
<sequence length="191" mass="22347">MSLQFALLGVLSYQSMTGYEMKKLFDQSIGNFWPAQLSQIYRELAALEKKEWVLSVIEPQQDRPDKKIYSITSEGKNAFQAWLQDFPEWLSKETRDEFLVRIFFGAEIGRDGMLEQMKRYWAQKKHERETHIAAIGDGIRKASETAASGTNPIYWRFIEKRARMSNEALILWAEECIRELEEMEGDGHENQ</sequence>
<dbReference type="Proteomes" id="UP001631969">
    <property type="component" value="Unassembled WGS sequence"/>
</dbReference>
<comment type="caution">
    <text evidence="1">The sequence shown here is derived from an EMBL/GenBank/DDBJ whole genome shotgun (WGS) entry which is preliminary data.</text>
</comment>
<protein>
    <submittedName>
        <fullName evidence="1">PadR family transcriptional regulator</fullName>
    </submittedName>
</protein>
<organism evidence="1 2">
    <name type="scientific">Paenibacillus mesotrionivorans</name>
    <dbReference type="NCBI Taxonomy" id="3160968"/>
    <lineage>
        <taxon>Bacteria</taxon>
        <taxon>Bacillati</taxon>
        <taxon>Bacillota</taxon>
        <taxon>Bacilli</taxon>
        <taxon>Bacillales</taxon>
        <taxon>Paenibacillaceae</taxon>
        <taxon>Paenibacillus</taxon>
    </lineage>
</organism>
<accession>A0ACC7NTX6</accession>